<accession>L8GZ95</accession>
<protein>
    <submittedName>
        <fullName evidence="2">Uncharacterized protein</fullName>
    </submittedName>
</protein>
<evidence type="ECO:0000313" key="3">
    <source>
        <dbReference type="Proteomes" id="UP000011083"/>
    </source>
</evidence>
<name>L8GZ95_ACACF</name>
<evidence type="ECO:0000256" key="1">
    <source>
        <dbReference type="SAM" id="MobiDB-lite"/>
    </source>
</evidence>
<keyword evidence="3" id="KW-1185">Reference proteome</keyword>
<sequence length="79" mass="8734">MMLAPALFFLYRGEGTGSPKVLLHPRARLRPHHHPQDRPQPPCHWSSSTSPSASFTSSSSLMATRSPSPTSTNPCHRRT</sequence>
<reference evidence="2 3" key="1">
    <citation type="journal article" date="2013" name="Genome Biol.">
        <title>Genome of Acanthamoeba castellanii highlights extensive lateral gene transfer and early evolution of tyrosine kinase signaling.</title>
        <authorList>
            <person name="Clarke M."/>
            <person name="Lohan A.J."/>
            <person name="Liu B."/>
            <person name="Lagkouvardos I."/>
            <person name="Roy S."/>
            <person name="Zafar N."/>
            <person name="Bertelli C."/>
            <person name="Schilde C."/>
            <person name="Kianianmomeni A."/>
            <person name="Burglin T.R."/>
            <person name="Frech C."/>
            <person name="Turcotte B."/>
            <person name="Kopec K.O."/>
            <person name="Synnott J.M."/>
            <person name="Choo C."/>
            <person name="Paponov I."/>
            <person name="Finkler A."/>
            <person name="Soon Heng Tan C."/>
            <person name="Hutchins A.P."/>
            <person name="Weinmeier T."/>
            <person name="Rattei T."/>
            <person name="Chu J.S."/>
            <person name="Gimenez G."/>
            <person name="Irimia M."/>
            <person name="Rigden D.J."/>
            <person name="Fitzpatrick D.A."/>
            <person name="Lorenzo-Morales J."/>
            <person name="Bateman A."/>
            <person name="Chiu C.H."/>
            <person name="Tang P."/>
            <person name="Hegemann P."/>
            <person name="Fromm H."/>
            <person name="Raoult D."/>
            <person name="Greub G."/>
            <person name="Miranda-Saavedra D."/>
            <person name="Chen N."/>
            <person name="Nash P."/>
            <person name="Ginger M.L."/>
            <person name="Horn M."/>
            <person name="Schaap P."/>
            <person name="Caler L."/>
            <person name="Loftus B."/>
        </authorList>
    </citation>
    <scope>NUCLEOTIDE SEQUENCE [LARGE SCALE GENOMIC DNA]</scope>
    <source>
        <strain evidence="2 3">Neff</strain>
    </source>
</reference>
<dbReference type="Proteomes" id="UP000011083">
    <property type="component" value="Unassembled WGS sequence"/>
</dbReference>
<organism evidence="2 3">
    <name type="scientific">Acanthamoeba castellanii (strain ATCC 30010 / Neff)</name>
    <dbReference type="NCBI Taxonomy" id="1257118"/>
    <lineage>
        <taxon>Eukaryota</taxon>
        <taxon>Amoebozoa</taxon>
        <taxon>Discosea</taxon>
        <taxon>Longamoebia</taxon>
        <taxon>Centramoebida</taxon>
        <taxon>Acanthamoebidae</taxon>
        <taxon>Acanthamoeba</taxon>
    </lineage>
</organism>
<gene>
    <name evidence="2" type="ORF">ACA1_371750</name>
</gene>
<evidence type="ECO:0000313" key="2">
    <source>
        <dbReference type="EMBL" id="ELR18325.1"/>
    </source>
</evidence>
<dbReference type="KEGG" id="acan:ACA1_371750"/>
<dbReference type="VEuPathDB" id="AmoebaDB:ACA1_371750"/>
<feature type="compositionally biased region" description="Basic residues" evidence="1">
    <location>
        <begin position="23"/>
        <end position="35"/>
    </location>
</feature>
<feature type="compositionally biased region" description="Low complexity" evidence="1">
    <location>
        <begin position="43"/>
        <end position="69"/>
    </location>
</feature>
<feature type="compositionally biased region" description="Polar residues" evidence="1">
    <location>
        <begin position="70"/>
        <end position="79"/>
    </location>
</feature>
<dbReference type="EMBL" id="KB007960">
    <property type="protein sequence ID" value="ELR18325.1"/>
    <property type="molecule type" value="Genomic_DNA"/>
</dbReference>
<proteinExistence type="predicted"/>
<feature type="region of interest" description="Disordered" evidence="1">
    <location>
        <begin position="15"/>
        <end position="79"/>
    </location>
</feature>
<dbReference type="GeneID" id="14918871"/>
<dbReference type="AlphaFoldDB" id="L8GZ95"/>
<dbReference type="RefSeq" id="XP_004340345.1">
    <property type="nucleotide sequence ID" value="XM_004340297.1"/>
</dbReference>